<reference evidence="2" key="1">
    <citation type="submission" date="2014-11" db="EMBL/GenBank/DDBJ databases">
        <authorList>
            <person name="Amaro Gonzalez C."/>
        </authorList>
    </citation>
    <scope>NUCLEOTIDE SEQUENCE</scope>
</reference>
<accession>A0A0E9SXL4</accession>
<reference evidence="2" key="2">
    <citation type="journal article" date="2015" name="Fish Shellfish Immunol.">
        <title>Early steps in the European eel (Anguilla anguilla)-Vibrio vulnificus interaction in the gills: Role of the RtxA13 toxin.</title>
        <authorList>
            <person name="Callol A."/>
            <person name="Pajuelo D."/>
            <person name="Ebbesson L."/>
            <person name="Teles M."/>
            <person name="MacKenzie S."/>
            <person name="Amaro C."/>
        </authorList>
    </citation>
    <scope>NUCLEOTIDE SEQUENCE</scope>
</reference>
<proteinExistence type="predicted"/>
<feature type="compositionally biased region" description="Polar residues" evidence="1">
    <location>
        <begin position="19"/>
        <end position="29"/>
    </location>
</feature>
<feature type="region of interest" description="Disordered" evidence="1">
    <location>
        <begin position="19"/>
        <end position="49"/>
    </location>
</feature>
<name>A0A0E9SXL4_ANGAN</name>
<organism evidence="2">
    <name type="scientific">Anguilla anguilla</name>
    <name type="common">European freshwater eel</name>
    <name type="synonym">Muraena anguilla</name>
    <dbReference type="NCBI Taxonomy" id="7936"/>
    <lineage>
        <taxon>Eukaryota</taxon>
        <taxon>Metazoa</taxon>
        <taxon>Chordata</taxon>
        <taxon>Craniata</taxon>
        <taxon>Vertebrata</taxon>
        <taxon>Euteleostomi</taxon>
        <taxon>Actinopterygii</taxon>
        <taxon>Neopterygii</taxon>
        <taxon>Teleostei</taxon>
        <taxon>Anguilliformes</taxon>
        <taxon>Anguillidae</taxon>
        <taxon>Anguilla</taxon>
    </lineage>
</organism>
<sequence length="66" mass="7186">MSSNASLYRPVCRLKTSGESILSSPTVPDSLSEEMQRPASPADSSALRTFPIHRRLNSHSVGKLCK</sequence>
<evidence type="ECO:0000313" key="2">
    <source>
        <dbReference type="EMBL" id="JAH46041.1"/>
    </source>
</evidence>
<dbReference type="AlphaFoldDB" id="A0A0E9SXL4"/>
<dbReference type="EMBL" id="GBXM01062536">
    <property type="protein sequence ID" value="JAH46041.1"/>
    <property type="molecule type" value="Transcribed_RNA"/>
</dbReference>
<protein>
    <submittedName>
        <fullName evidence="2">Uncharacterized protein</fullName>
    </submittedName>
</protein>
<evidence type="ECO:0000256" key="1">
    <source>
        <dbReference type="SAM" id="MobiDB-lite"/>
    </source>
</evidence>